<evidence type="ECO:0000313" key="1">
    <source>
        <dbReference type="EnsemblPlants" id="QL02p027014:mrna"/>
    </source>
</evidence>
<dbReference type="EnsemblPlants" id="QL02p027014:mrna">
    <property type="protein sequence ID" value="QL02p027014:mrna"/>
    <property type="gene ID" value="QL02p027014"/>
</dbReference>
<dbReference type="InParanoid" id="A0A7N2KV00"/>
<dbReference type="Gramene" id="QL02p027014:mrna">
    <property type="protein sequence ID" value="QL02p027014:mrna"/>
    <property type="gene ID" value="QL02p027014"/>
</dbReference>
<protein>
    <submittedName>
        <fullName evidence="1">Uncharacterized protein</fullName>
    </submittedName>
</protein>
<reference evidence="2" key="1">
    <citation type="journal article" date="2016" name="G3 (Bethesda)">
        <title>First Draft Assembly and Annotation of the Genome of a California Endemic Oak Quercus lobata Nee (Fagaceae).</title>
        <authorList>
            <person name="Sork V.L."/>
            <person name="Fitz-Gibbon S.T."/>
            <person name="Puiu D."/>
            <person name="Crepeau M."/>
            <person name="Gugger P.F."/>
            <person name="Sherman R."/>
            <person name="Stevens K."/>
            <person name="Langley C.H."/>
            <person name="Pellegrini M."/>
            <person name="Salzberg S.L."/>
        </authorList>
    </citation>
    <scope>NUCLEOTIDE SEQUENCE [LARGE SCALE GENOMIC DNA]</scope>
    <source>
        <strain evidence="2">cv. SW786</strain>
    </source>
</reference>
<reference evidence="1" key="2">
    <citation type="submission" date="2021-01" db="UniProtKB">
        <authorList>
            <consortium name="EnsemblPlants"/>
        </authorList>
    </citation>
    <scope>IDENTIFICATION</scope>
</reference>
<accession>A0A7N2KV00</accession>
<evidence type="ECO:0000313" key="2">
    <source>
        <dbReference type="Proteomes" id="UP000594261"/>
    </source>
</evidence>
<sequence>MTQQLTARALAESPSVKIKNFLVDIKGPGLAFLPVLAFEGGTRKNIPRFEVCTSLRSCLYVNSKDKVVRCLVYLWIHHVPMHHRMHIAANSTTPDCQRMSPLKSLLSGRNTGSPLDFVM</sequence>
<dbReference type="AlphaFoldDB" id="A0A7N2KV00"/>
<organism evidence="1 2">
    <name type="scientific">Quercus lobata</name>
    <name type="common">Valley oak</name>
    <dbReference type="NCBI Taxonomy" id="97700"/>
    <lineage>
        <taxon>Eukaryota</taxon>
        <taxon>Viridiplantae</taxon>
        <taxon>Streptophyta</taxon>
        <taxon>Embryophyta</taxon>
        <taxon>Tracheophyta</taxon>
        <taxon>Spermatophyta</taxon>
        <taxon>Magnoliopsida</taxon>
        <taxon>eudicotyledons</taxon>
        <taxon>Gunneridae</taxon>
        <taxon>Pentapetalae</taxon>
        <taxon>rosids</taxon>
        <taxon>fabids</taxon>
        <taxon>Fagales</taxon>
        <taxon>Fagaceae</taxon>
        <taxon>Quercus</taxon>
    </lineage>
</organism>
<name>A0A7N2KV00_QUELO</name>
<dbReference type="Proteomes" id="UP000594261">
    <property type="component" value="Chromosome 2"/>
</dbReference>
<dbReference type="InterPro" id="IPR012340">
    <property type="entry name" value="NA-bd_OB-fold"/>
</dbReference>
<keyword evidence="2" id="KW-1185">Reference proteome</keyword>
<dbReference type="Gene3D" id="2.40.50.140">
    <property type="entry name" value="Nucleic acid-binding proteins"/>
    <property type="match status" value="1"/>
</dbReference>
<proteinExistence type="predicted"/>